<evidence type="ECO:0000256" key="5">
    <source>
        <dbReference type="ARBA" id="ARBA00023002"/>
    </source>
</evidence>
<dbReference type="SUPFAM" id="SSF53335">
    <property type="entry name" value="S-adenosyl-L-methionine-dependent methyltransferases"/>
    <property type="match status" value="1"/>
</dbReference>
<evidence type="ECO:0000259" key="10">
    <source>
        <dbReference type="PROSITE" id="PS52019"/>
    </source>
</evidence>
<dbReference type="Pfam" id="PF08659">
    <property type="entry name" value="KR"/>
    <property type="match status" value="1"/>
</dbReference>
<dbReference type="InterPro" id="IPR013217">
    <property type="entry name" value="Methyltransf_12"/>
</dbReference>
<dbReference type="SUPFAM" id="SSF50129">
    <property type="entry name" value="GroES-like"/>
    <property type="match status" value="1"/>
</dbReference>
<keyword evidence="1" id="KW-0596">Phosphopantetheine</keyword>
<keyword evidence="4" id="KW-0521">NADP</keyword>
<dbReference type="Pfam" id="PF00698">
    <property type="entry name" value="Acyl_transf_1"/>
    <property type="match status" value="1"/>
</dbReference>
<name>A0A6G1KLW5_9PLEO</name>
<accession>A0A6G1KLW5</accession>
<dbReference type="Gene3D" id="3.40.50.720">
    <property type="entry name" value="NAD(P)-binding Rossmann-like Domain"/>
    <property type="match status" value="3"/>
</dbReference>
<dbReference type="CDD" id="cd00833">
    <property type="entry name" value="PKS"/>
    <property type="match status" value="1"/>
</dbReference>
<dbReference type="InterPro" id="IPR036736">
    <property type="entry name" value="ACP-like_sf"/>
</dbReference>
<dbReference type="InterPro" id="IPR049551">
    <property type="entry name" value="PKS_DH_C"/>
</dbReference>
<dbReference type="SUPFAM" id="SSF51735">
    <property type="entry name" value="NAD(P)-binding Rossmann-fold domains"/>
    <property type="match status" value="2"/>
</dbReference>
<dbReference type="Pfam" id="PF14765">
    <property type="entry name" value="PS-DH"/>
    <property type="match status" value="1"/>
</dbReference>
<dbReference type="InterPro" id="IPR032821">
    <property type="entry name" value="PKS_assoc"/>
</dbReference>
<dbReference type="Gene3D" id="3.40.50.150">
    <property type="entry name" value="Vaccinia Virus protein VP39"/>
    <property type="match status" value="1"/>
</dbReference>
<evidence type="ECO:0000256" key="3">
    <source>
        <dbReference type="ARBA" id="ARBA00022679"/>
    </source>
</evidence>
<keyword evidence="6" id="KW-0511">Multifunctional enzyme</keyword>
<dbReference type="InterPro" id="IPR029063">
    <property type="entry name" value="SAM-dependent_MTases_sf"/>
</dbReference>
<feature type="domain" description="Carrier" evidence="8">
    <location>
        <begin position="2428"/>
        <end position="2505"/>
    </location>
</feature>
<feature type="active site" description="Proton donor; for dehydratase activity" evidence="7">
    <location>
        <position position="1183"/>
    </location>
</feature>
<dbReference type="Proteomes" id="UP000799428">
    <property type="component" value="Unassembled WGS sequence"/>
</dbReference>
<evidence type="ECO:0000259" key="9">
    <source>
        <dbReference type="PROSITE" id="PS52004"/>
    </source>
</evidence>
<dbReference type="PANTHER" id="PTHR43775">
    <property type="entry name" value="FATTY ACID SYNTHASE"/>
    <property type="match status" value="1"/>
</dbReference>
<dbReference type="InterPro" id="IPR009081">
    <property type="entry name" value="PP-bd_ACP"/>
</dbReference>
<dbReference type="Pfam" id="PF23114">
    <property type="entry name" value="NAD-bd_HRPKS_sdrA"/>
    <property type="match status" value="1"/>
</dbReference>
<dbReference type="InterPro" id="IPR013968">
    <property type="entry name" value="PKS_KR"/>
</dbReference>
<evidence type="ECO:0000256" key="1">
    <source>
        <dbReference type="ARBA" id="ARBA00022450"/>
    </source>
</evidence>
<dbReference type="Gene3D" id="3.10.129.110">
    <property type="entry name" value="Polyketide synthase dehydratase"/>
    <property type="match status" value="1"/>
</dbReference>
<dbReference type="InterPro" id="IPR049552">
    <property type="entry name" value="PKS_DH_N"/>
</dbReference>
<dbReference type="Pfam" id="PF02801">
    <property type="entry name" value="Ketoacyl-synt_C"/>
    <property type="match status" value="1"/>
</dbReference>
<dbReference type="PROSITE" id="PS52004">
    <property type="entry name" value="KS3_2"/>
    <property type="match status" value="1"/>
</dbReference>
<dbReference type="SUPFAM" id="SSF52151">
    <property type="entry name" value="FabD/lysophospholipase-like"/>
    <property type="match status" value="1"/>
</dbReference>
<dbReference type="SUPFAM" id="SSF53901">
    <property type="entry name" value="Thiolase-like"/>
    <property type="match status" value="1"/>
</dbReference>
<dbReference type="GO" id="GO:0016491">
    <property type="term" value="F:oxidoreductase activity"/>
    <property type="evidence" value="ECO:0007669"/>
    <property type="project" value="UniProtKB-KW"/>
</dbReference>
<dbReference type="PROSITE" id="PS52019">
    <property type="entry name" value="PKS_MFAS_DH"/>
    <property type="match status" value="1"/>
</dbReference>
<dbReference type="Pfam" id="PF08242">
    <property type="entry name" value="Methyltransf_12"/>
    <property type="match status" value="1"/>
</dbReference>
<keyword evidence="12" id="KW-1185">Reference proteome</keyword>
<dbReference type="OrthoDB" id="329835at2759"/>
<keyword evidence="5" id="KW-0560">Oxidoreductase</keyword>
<feature type="domain" description="PKS/mFAS DH" evidence="10">
    <location>
        <begin position="913"/>
        <end position="1270"/>
    </location>
</feature>
<gene>
    <name evidence="11" type="ORF">K504DRAFT_498283</name>
</gene>
<dbReference type="InterPro" id="IPR036291">
    <property type="entry name" value="NAD(P)-bd_dom_sf"/>
</dbReference>
<dbReference type="Pfam" id="PF21089">
    <property type="entry name" value="PKS_DH_N"/>
    <property type="match status" value="1"/>
</dbReference>
<proteinExistence type="predicted"/>
<dbReference type="InterPro" id="IPR011032">
    <property type="entry name" value="GroES-like_sf"/>
</dbReference>
<keyword evidence="2" id="KW-0597">Phosphoprotein</keyword>
<keyword evidence="3" id="KW-0808">Transferase</keyword>
<dbReference type="Pfam" id="PF16197">
    <property type="entry name" value="KAsynt_C_assoc"/>
    <property type="match status" value="1"/>
</dbReference>
<dbReference type="InterPro" id="IPR049900">
    <property type="entry name" value="PKS_mFAS_DH"/>
</dbReference>
<dbReference type="PANTHER" id="PTHR43775:SF22">
    <property type="entry name" value="SYNTHASE, PUTATIVE (JCVI)-RELATED"/>
    <property type="match status" value="1"/>
</dbReference>
<dbReference type="SMART" id="SM00825">
    <property type="entry name" value="PKS_KS"/>
    <property type="match status" value="1"/>
</dbReference>
<evidence type="ECO:0000256" key="7">
    <source>
        <dbReference type="PROSITE-ProRule" id="PRU01363"/>
    </source>
</evidence>
<dbReference type="GO" id="GO:0004312">
    <property type="term" value="F:fatty acid synthase activity"/>
    <property type="evidence" value="ECO:0007669"/>
    <property type="project" value="TreeGrafter"/>
</dbReference>
<dbReference type="CDD" id="cd05195">
    <property type="entry name" value="enoyl_red"/>
    <property type="match status" value="1"/>
</dbReference>
<dbReference type="Gene3D" id="3.90.180.10">
    <property type="entry name" value="Medium-chain alcohol dehydrogenases, catalytic domain"/>
    <property type="match status" value="1"/>
</dbReference>
<sequence length="2506" mass="274582">MSESSNIPIAIIGVGCRFPGGAQSAQKLWDILSAGTNTWSHVPTDRYNEEAFLNRSPDDPNGSHNHLGGHFLTDDIRDFDNDFFSISSQEAAAMDPQQRILLETVYEALESAGQQQHQIRGSETSVHVALFTHDYDRAIFKDTLDVPRYQTVGTGDAIAANRISHVFDFRGPSITLDTGCSGSLVAVHQACNSLKLGECDMAVAAAANLIIGPDHQIGMSNIHMLGDDGRSYPFDSRGSGYGRGEGFASLVLKRLDKAIEAGDPIRAVVLGSAVNQDGRTIQGITYPSGAAQAALEKRLYQQLNLDPLSISYVEAHGTGTVAGDREEIDALAEVFCKGRTTPLYVGSIKSNIGHLEGSSGLAGLIKALVSLEHGQIPPNADFRKEKDGLRLHERNIKIPTVLEAWPQSDKPRASVNSFGYGGTNAHLVLERAPQADHKPDPATQSSPHLFVISAKSRTSLTGMIEQYRTWTTESGTGFSLASLSHTLCNRRSHYPWRFSCVATDHSSLIDQLAHFTGPTTANANAGDVPLNFIFTGQGAQWPRMGRELLLAKQSSAFTDSMHRSRDILLALGATWDLIQEVLHESGMSRIHEAELAQPATTAIQIALVDLLRSMGVVPNAVIGHSSGEVAAAYAANYITQPDALRVAYSRGLVPGISRQKGLPKGAMMAVGLAEDEVLKHINKLTKGTVSVACVNSPQNTTVSGDEEAIDELAATLSSLDIFNRKLLVDTAYHSHHMRAAVDEYKQLMGSVQTQAQTTPVRFFSTVTGLEKSSEFDADYWSENLTSKVRFRQALQLLCSTQTSRRIFIEIGPHNALAGPTRQCITDLSQSWEYDYISPLRRGTNAVQSVLEVAGKLFERGSFTNFSVVSALDPVQEEVTVLHDLPSYSWNHSKKHWHESRLSRDYRLRKHPYHDLLGMKGLEPTSFQPTWRHMISITSLPWLADHVVDGVIVFPGSGYLCMAIEAISQLAQDRSPHEHSSRITLRDVEFLKALLVPDSPQKTEVQITFSAVGSGTHQSTDLHYQFRVAAYNKDQTWDEHCRGYIEIDFPQGEDKATKANGVVKEFANGLSNGVSNGLANGLVNGTANGLSNGVSNGLTNGLANGLANGLSREKESSQRKVIPSQELYEQLREHGNAYGSIFAGIENMTIDGDRSIATVAIPKVAEIMPSNHVQPHIIHPTTLDIVMHTSLPLAAQKFGPGPIMPVHISELIVSNKVNNTPGSTISVHTEIVSTNLRTAEVDIDVFNDHEGGSNLSFSGLRLRSLATSSSVKETQHEAGNSCWDLSWNLDVDFLTAESFERAVAGSGDSLSWKEKLQILNDVSAFHIKKCLDAIDEKHLQITDEYLPLVDWMRREGGRDSNGSSELQDPSLNTYQFSEMDIVARTGEQLSEIVSGKVNALQLVIEDDLLYRSYTDHSSALCQDLMAQYVKSLVFKKSKLRVLEVGGGSGSATLPFLQAMKTAGFSPAAYDFTDVSTGFFDRAASKLSEYPMINYKRLDIEKEPAQQGFEPGSYDVVLAFNCLHVTDSIRTTLRNARSLLRPDGRLILIEIVNSQPYHHISYGTLAGYWKGAVDGRPDGPFMPEDQWRQAFIDTNLELQLCKQDDESAHISSLMIARPLENTAPRLETLIQILRVAGSDDNFASQLLAALKSLGYNAVVKNFGEDSDDDTTIKIVLDDGDSPLLSKVTPETFQSLCTMINKQSRILWVSGSQNPSSFKDPRKHLITGLARSAQAENDNLRFVTVDLQQGLTDADSQTLALLVKCLQSSLLQLNPSSEREYVIREDTIQIPRLTSSNVLREWMSRSSQTEEYKFNTSALTLLNNDANGFVFTTDETHQIPIATGEIELQVQALSRPYYSFDSGYHEYSGTVTSLGTGVEGLQIGDRVVAIGKSSYASNPRVFARHAHRIPDNMSFITAAALPLALMSAYHVLFDLVDISQSQTILLHGVNNIINQAILLIARSQGIRVLVTASGSLDQSLLKKQFKLPEDCIVEWDTKKARHQQKTIEGIDAIISSDLTSIPSSITAKLNPFGTIVHLQGGAKKKADLSYRFQLPANATLHTSDIDIFLQAKPKKADPLFKQVFDFITTTGLSFSELSLSVKPIEEIGEVIRLADSLGSSGKTVLEVRTSSTVPTIKSAFQFNLDSNATFVIAGGLGDVGQKLLSLLARHGARHFVTLSRRSPKEDVYQKLAANSPINCEFHHIQCDVSRAEDVKAAVAAINAKGLPPVRGIIQSTLMLQDRTLDSMTLHDFEVPLDTKMKGTLNLEQAFETAQLDFFIMLSSAANIVGTSGQANYNAGNSVQDALAHMSKSKKCHYLTFNLGMVQGTGHIEDHDTRNNWLYRAGLKMIQQSSLDRMLEYILSPTARVDRLPQIVAGFDPQSLARAESANGTIRSPLFAHVLEPIVVEQKQETITKKKTFKEILETDGPEAALAFTTTAVSAKLASLTSIDADSMDLDKAIVDFGLDSLIAIELRNWIKREFKASLQSLEILNEQSIRLLAKKIISRAG</sequence>
<dbReference type="InterPro" id="IPR006162">
    <property type="entry name" value="Ppantetheine_attach_site"/>
</dbReference>
<dbReference type="InterPro" id="IPR020807">
    <property type="entry name" value="PKS_DH"/>
</dbReference>
<dbReference type="PROSITE" id="PS00012">
    <property type="entry name" value="PHOSPHOPANTETHEINE"/>
    <property type="match status" value="1"/>
</dbReference>
<evidence type="ECO:0000313" key="12">
    <source>
        <dbReference type="Proteomes" id="UP000799428"/>
    </source>
</evidence>
<dbReference type="Pfam" id="PF23297">
    <property type="entry name" value="ACP_SdgA_C"/>
    <property type="match status" value="1"/>
</dbReference>
<feature type="domain" description="Ketosynthase family 3 (KS3)" evidence="9">
    <location>
        <begin position="6"/>
        <end position="431"/>
    </location>
</feature>
<dbReference type="InterPro" id="IPR020841">
    <property type="entry name" value="PKS_Beta-ketoAc_synthase_dom"/>
</dbReference>
<feature type="active site" description="Proton acceptor; for dehydratase activity" evidence="7">
    <location>
        <position position="945"/>
    </location>
</feature>
<dbReference type="SMART" id="SM00827">
    <property type="entry name" value="PKS_AT"/>
    <property type="match status" value="1"/>
</dbReference>
<dbReference type="GO" id="GO:0031177">
    <property type="term" value="F:phosphopantetheine binding"/>
    <property type="evidence" value="ECO:0007669"/>
    <property type="project" value="InterPro"/>
</dbReference>
<dbReference type="InterPro" id="IPR020806">
    <property type="entry name" value="PKS_PP-bd"/>
</dbReference>
<evidence type="ECO:0000256" key="2">
    <source>
        <dbReference type="ARBA" id="ARBA00022553"/>
    </source>
</evidence>
<dbReference type="InterPro" id="IPR014043">
    <property type="entry name" value="Acyl_transferase_dom"/>
</dbReference>
<dbReference type="GO" id="GO:0030639">
    <property type="term" value="P:polyketide biosynthetic process"/>
    <property type="evidence" value="ECO:0007669"/>
    <property type="project" value="UniProtKB-ARBA"/>
</dbReference>
<dbReference type="CDD" id="cd02440">
    <property type="entry name" value="AdoMet_MTases"/>
    <property type="match status" value="1"/>
</dbReference>
<evidence type="ECO:0000256" key="6">
    <source>
        <dbReference type="ARBA" id="ARBA00023268"/>
    </source>
</evidence>
<feature type="region of interest" description="N-terminal hotdog fold" evidence="7">
    <location>
        <begin position="913"/>
        <end position="1051"/>
    </location>
</feature>
<dbReference type="InterPro" id="IPR001227">
    <property type="entry name" value="Ac_transferase_dom_sf"/>
</dbReference>
<dbReference type="Gene3D" id="1.10.1200.10">
    <property type="entry name" value="ACP-like"/>
    <property type="match status" value="1"/>
</dbReference>
<dbReference type="EMBL" id="MU005765">
    <property type="protein sequence ID" value="KAF2713472.1"/>
    <property type="molecule type" value="Genomic_DNA"/>
</dbReference>
<dbReference type="SMART" id="SM00829">
    <property type="entry name" value="PKS_ER"/>
    <property type="match status" value="1"/>
</dbReference>
<dbReference type="PROSITE" id="PS50075">
    <property type="entry name" value="CARRIER"/>
    <property type="match status" value="1"/>
</dbReference>
<dbReference type="InterPro" id="IPR016039">
    <property type="entry name" value="Thiolase-like"/>
</dbReference>
<feature type="region of interest" description="C-terminal hotdog fold" evidence="7">
    <location>
        <begin position="1117"/>
        <end position="1270"/>
    </location>
</feature>
<dbReference type="InterPro" id="IPR056501">
    <property type="entry name" value="NAD-bd_HRPKS_sdrA"/>
</dbReference>
<dbReference type="SMART" id="SM00822">
    <property type="entry name" value="PKS_KR"/>
    <property type="match status" value="1"/>
</dbReference>
<dbReference type="Gene3D" id="3.40.47.10">
    <property type="match status" value="1"/>
</dbReference>
<dbReference type="InterPro" id="IPR057326">
    <property type="entry name" value="KR_dom"/>
</dbReference>
<dbReference type="SUPFAM" id="SSF55048">
    <property type="entry name" value="Probable ACP-binding domain of malonyl-CoA ACP transacylase"/>
    <property type="match status" value="1"/>
</dbReference>
<reference evidence="11" key="1">
    <citation type="journal article" date="2020" name="Stud. Mycol.">
        <title>101 Dothideomycetes genomes: a test case for predicting lifestyles and emergence of pathogens.</title>
        <authorList>
            <person name="Haridas S."/>
            <person name="Albert R."/>
            <person name="Binder M."/>
            <person name="Bloem J."/>
            <person name="Labutti K."/>
            <person name="Salamov A."/>
            <person name="Andreopoulos B."/>
            <person name="Baker S."/>
            <person name="Barry K."/>
            <person name="Bills G."/>
            <person name="Bluhm B."/>
            <person name="Cannon C."/>
            <person name="Castanera R."/>
            <person name="Culley D."/>
            <person name="Daum C."/>
            <person name="Ezra D."/>
            <person name="Gonzalez J."/>
            <person name="Henrissat B."/>
            <person name="Kuo A."/>
            <person name="Liang C."/>
            <person name="Lipzen A."/>
            <person name="Lutzoni F."/>
            <person name="Magnuson J."/>
            <person name="Mondo S."/>
            <person name="Nolan M."/>
            <person name="Ohm R."/>
            <person name="Pangilinan J."/>
            <person name="Park H.-J."/>
            <person name="Ramirez L."/>
            <person name="Alfaro M."/>
            <person name="Sun H."/>
            <person name="Tritt A."/>
            <person name="Yoshinaga Y."/>
            <person name="Zwiers L.-H."/>
            <person name="Turgeon B."/>
            <person name="Goodwin S."/>
            <person name="Spatafora J."/>
            <person name="Crous P."/>
            <person name="Grigoriev I."/>
        </authorList>
    </citation>
    <scope>NUCLEOTIDE SEQUENCE</scope>
    <source>
        <strain evidence="11">CBS 279.74</strain>
    </source>
</reference>
<dbReference type="InterPro" id="IPR014030">
    <property type="entry name" value="Ketoacyl_synth_N"/>
</dbReference>
<dbReference type="InterPro" id="IPR050091">
    <property type="entry name" value="PKS_NRPS_Biosynth_Enz"/>
</dbReference>
<dbReference type="Pfam" id="PF00109">
    <property type="entry name" value="ketoacyl-synt"/>
    <property type="match status" value="1"/>
</dbReference>
<protein>
    <submittedName>
        <fullName evidence="11">Ketoacyl-synt-domain-containing protein</fullName>
    </submittedName>
</protein>
<evidence type="ECO:0000313" key="11">
    <source>
        <dbReference type="EMBL" id="KAF2713472.1"/>
    </source>
</evidence>
<dbReference type="InterPro" id="IPR016036">
    <property type="entry name" value="Malonyl_transacylase_ACP-bd"/>
</dbReference>
<dbReference type="InterPro" id="IPR042104">
    <property type="entry name" value="PKS_dehydratase_sf"/>
</dbReference>
<dbReference type="SMART" id="SM00823">
    <property type="entry name" value="PKS_PP"/>
    <property type="match status" value="1"/>
</dbReference>
<dbReference type="InterPro" id="IPR014031">
    <property type="entry name" value="Ketoacyl_synth_C"/>
</dbReference>
<dbReference type="Gene3D" id="3.40.366.10">
    <property type="entry name" value="Malonyl-Coenzyme A Acyl Carrier Protein, domain 2"/>
    <property type="match status" value="1"/>
</dbReference>
<organism evidence="11 12">
    <name type="scientific">Pleomassaria siparia CBS 279.74</name>
    <dbReference type="NCBI Taxonomy" id="1314801"/>
    <lineage>
        <taxon>Eukaryota</taxon>
        <taxon>Fungi</taxon>
        <taxon>Dikarya</taxon>
        <taxon>Ascomycota</taxon>
        <taxon>Pezizomycotina</taxon>
        <taxon>Dothideomycetes</taxon>
        <taxon>Pleosporomycetidae</taxon>
        <taxon>Pleosporales</taxon>
        <taxon>Pleomassariaceae</taxon>
        <taxon>Pleomassaria</taxon>
    </lineage>
</organism>
<dbReference type="SMART" id="SM00826">
    <property type="entry name" value="PKS_DH"/>
    <property type="match status" value="1"/>
</dbReference>
<evidence type="ECO:0000259" key="8">
    <source>
        <dbReference type="PROSITE" id="PS50075"/>
    </source>
</evidence>
<dbReference type="InterPro" id="IPR020843">
    <property type="entry name" value="ER"/>
</dbReference>
<dbReference type="GO" id="GO:0006633">
    <property type="term" value="P:fatty acid biosynthetic process"/>
    <property type="evidence" value="ECO:0007669"/>
    <property type="project" value="TreeGrafter"/>
</dbReference>
<dbReference type="InterPro" id="IPR016035">
    <property type="entry name" value="Acyl_Trfase/lysoPLipase"/>
</dbReference>
<dbReference type="SUPFAM" id="SSF47336">
    <property type="entry name" value="ACP-like"/>
    <property type="match status" value="1"/>
</dbReference>
<evidence type="ECO:0000256" key="4">
    <source>
        <dbReference type="ARBA" id="ARBA00022857"/>
    </source>
</evidence>